<keyword evidence="3" id="KW-0233">DNA recombination</keyword>
<dbReference type="Gene3D" id="1.10.150.130">
    <property type="match status" value="1"/>
</dbReference>
<evidence type="ECO:0000313" key="9">
    <source>
        <dbReference type="Proteomes" id="UP000255303"/>
    </source>
</evidence>
<dbReference type="InterPro" id="IPR044068">
    <property type="entry name" value="CB"/>
</dbReference>
<dbReference type="RefSeq" id="WP_084344051.1">
    <property type="nucleotide sequence ID" value="NZ_FNZC01000033.1"/>
</dbReference>
<dbReference type="PANTHER" id="PTHR34605">
    <property type="entry name" value="PHAGE_INTEGRASE DOMAIN-CONTAINING PROTEIN"/>
    <property type="match status" value="1"/>
</dbReference>
<feature type="domain" description="Tyr recombinase" evidence="6">
    <location>
        <begin position="133"/>
        <end position="331"/>
    </location>
</feature>
<dbReference type="SUPFAM" id="SSF56349">
    <property type="entry name" value="DNA breaking-rejoining enzymes"/>
    <property type="match status" value="1"/>
</dbReference>
<dbReference type="SUPFAM" id="SSF47823">
    <property type="entry name" value="lambda integrase-like, N-terminal domain"/>
    <property type="match status" value="1"/>
</dbReference>
<evidence type="ECO:0000256" key="1">
    <source>
        <dbReference type="ARBA" id="ARBA00022908"/>
    </source>
</evidence>
<gene>
    <name evidence="8" type="ORF">NCTC10692_04583</name>
</gene>
<feature type="domain" description="Core-binding (CB)" evidence="7">
    <location>
        <begin position="23"/>
        <end position="98"/>
    </location>
</feature>
<dbReference type="PANTHER" id="PTHR34605:SF3">
    <property type="entry name" value="P CELL-TYPE AGGLUTINATION PROTEIN MAP4-LIKE-RELATED"/>
    <property type="match status" value="1"/>
</dbReference>
<dbReference type="AlphaFoldDB" id="A0A379PL26"/>
<dbReference type="CDD" id="cd00799">
    <property type="entry name" value="INT_Cre_C"/>
    <property type="match status" value="1"/>
</dbReference>
<evidence type="ECO:0000256" key="2">
    <source>
        <dbReference type="ARBA" id="ARBA00023125"/>
    </source>
</evidence>
<dbReference type="GO" id="GO:0015074">
    <property type="term" value="P:DNA integration"/>
    <property type="evidence" value="ECO:0007669"/>
    <property type="project" value="UniProtKB-KW"/>
</dbReference>
<reference evidence="8 9" key="1">
    <citation type="submission" date="2018-06" db="EMBL/GenBank/DDBJ databases">
        <authorList>
            <consortium name="Pathogen Informatics"/>
            <person name="Doyle S."/>
        </authorList>
    </citation>
    <scope>NUCLEOTIDE SEQUENCE [LARGE SCALE GENOMIC DNA]</scope>
    <source>
        <strain evidence="8 9">NCTC10692</strain>
    </source>
</reference>
<feature type="region of interest" description="Disordered" evidence="5">
    <location>
        <begin position="1"/>
        <end position="22"/>
    </location>
</feature>
<dbReference type="GO" id="GO:0006310">
    <property type="term" value="P:DNA recombination"/>
    <property type="evidence" value="ECO:0007669"/>
    <property type="project" value="UniProtKB-KW"/>
</dbReference>
<evidence type="ECO:0000259" key="7">
    <source>
        <dbReference type="PROSITE" id="PS51900"/>
    </source>
</evidence>
<sequence length="361" mass="39973">MKSSTASIPEAPANPPGEVRSGSDAEALAARYRQSGKSANTERTYKTHINHYRYVWGGFLPAGEDAVCRYLATYAQSLKVSTLRQRLSALSKWHKQQGFFDPTTSSAVKQTMKGIAKEHQDRPKQAYPLTFRHLLAICDQLEAEKMASIQAGDQGGILRTHRDLALVLVGFWQGFRSDELSRVAVENVKASRTDGISIFLSHSKTDRDASGRIYEMPALRAYCPASAYIDWIQASGITSGLVFRSINRWGRLAETGIHKQSIGHIINRVANALFPGEPHFSTHSLRHGFADWAVRAGWDMTMLMEHVGWRSIENAKRYMPKRKDFGTLALNQPVLPAGGDLSNAGSANTLLSHFQSSPDSD</sequence>
<accession>A0A379PL26</accession>
<dbReference type="InterPro" id="IPR052925">
    <property type="entry name" value="Phage_Integrase-like_Recomb"/>
</dbReference>
<dbReference type="Proteomes" id="UP000255303">
    <property type="component" value="Unassembled WGS sequence"/>
</dbReference>
<dbReference type="InterPro" id="IPR010998">
    <property type="entry name" value="Integrase_recombinase_N"/>
</dbReference>
<proteinExistence type="predicted"/>
<protein>
    <submittedName>
        <fullName evidence="8">Cointegrate resolution protein S</fullName>
    </submittedName>
</protein>
<evidence type="ECO:0000256" key="5">
    <source>
        <dbReference type="SAM" id="MobiDB-lite"/>
    </source>
</evidence>
<dbReference type="EMBL" id="UGUV01000003">
    <property type="protein sequence ID" value="SUE72428.1"/>
    <property type="molecule type" value="Genomic_DNA"/>
</dbReference>
<dbReference type="PROSITE" id="PS51898">
    <property type="entry name" value="TYR_RECOMBINASE"/>
    <property type="match status" value="1"/>
</dbReference>
<dbReference type="InterPro" id="IPR013762">
    <property type="entry name" value="Integrase-like_cat_sf"/>
</dbReference>
<keyword evidence="1" id="KW-0229">DNA integration</keyword>
<evidence type="ECO:0000259" key="6">
    <source>
        <dbReference type="PROSITE" id="PS51898"/>
    </source>
</evidence>
<dbReference type="Pfam" id="PF00589">
    <property type="entry name" value="Phage_integrase"/>
    <property type="match status" value="1"/>
</dbReference>
<dbReference type="InterPro" id="IPR011010">
    <property type="entry name" value="DNA_brk_join_enz"/>
</dbReference>
<dbReference type="PROSITE" id="PS51900">
    <property type="entry name" value="CB"/>
    <property type="match status" value="1"/>
</dbReference>
<organism evidence="8 9">
    <name type="scientific">Ectopseudomonas oleovorans</name>
    <name type="common">Pseudomonas oleovorans</name>
    <dbReference type="NCBI Taxonomy" id="301"/>
    <lineage>
        <taxon>Bacteria</taxon>
        <taxon>Pseudomonadati</taxon>
        <taxon>Pseudomonadota</taxon>
        <taxon>Gammaproteobacteria</taxon>
        <taxon>Pseudomonadales</taxon>
        <taxon>Pseudomonadaceae</taxon>
        <taxon>Ectopseudomonas</taxon>
    </lineage>
</organism>
<evidence type="ECO:0000256" key="3">
    <source>
        <dbReference type="ARBA" id="ARBA00023172"/>
    </source>
</evidence>
<keyword evidence="2 4" id="KW-0238">DNA-binding</keyword>
<dbReference type="GO" id="GO:0003677">
    <property type="term" value="F:DNA binding"/>
    <property type="evidence" value="ECO:0007669"/>
    <property type="project" value="UniProtKB-UniRule"/>
</dbReference>
<name>A0A379PL26_ECTOL</name>
<evidence type="ECO:0000313" key="8">
    <source>
        <dbReference type="EMBL" id="SUE72428.1"/>
    </source>
</evidence>
<evidence type="ECO:0000256" key="4">
    <source>
        <dbReference type="PROSITE-ProRule" id="PRU01248"/>
    </source>
</evidence>
<dbReference type="InterPro" id="IPR002104">
    <property type="entry name" value="Integrase_catalytic"/>
</dbReference>
<dbReference type="Gene3D" id="1.10.443.10">
    <property type="entry name" value="Intergrase catalytic core"/>
    <property type="match status" value="1"/>
</dbReference>